<feature type="transmembrane region" description="Helical" evidence="6">
    <location>
        <begin position="63"/>
        <end position="81"/>
    </location>
</feature>
<dbReference type="EMBL" id="FNQK01000007">
    <property type="protein sequence ID" value="SEA16444.1"/>
    <property type="molecule type" value="Genomic_DNA"/>
</dbReference>
<dbReference type="GO" id="GO:0009403">
    <property type="term" value="P:toxin biosynthetic process"/>
    <property type="evidence" value="ECO:0007669"/>
    <property type="project" value="InterPro"/>
</dbReference>
<dbReference type="RefSeq" id="WP_092133449.1">
    <property type="nucleotide sequence ID" value="NZ_FNQK01000007.1"/>
</dbReference>
<protein>
    <submittedName>
        <fullName evidence="7">Membrane protein required for colicin V production</fullName>
    </submittedName>
</protein>
<dbReference type="STRING" id="283786.SAMN04487990_107141"/>
<name>A0A1H3YZF4_BIZPA</name>
<keyword evidence="3 6" id="KW-1133">Transmembrane helix</keyword>
<evidence type="ECO:0000313" key="7">
    <source>
        <dbReference type="EMBL" id="SEA16444.1"/>
    </source>
</evidence>
<keyword evidence="4 6" id="KW-0472">Membrane</keyword>
<dbReference type="Proteomes" id="UP000198846">
    <property type="component" value="Unassembled WGS sequence"/>
</dbReference>
<evidence type="ECO:0000256" key="6">
    <source>
        <dbReference type="SAM" id="Phobius"/>
    </source>
</evidence>
<feature type="transmembrane region" description="Helical" evidence="6">
    <location>
        <begin position="29"/>
        <end position="51"/>
    </location>
</feature>
<feature type="transmembrane region" description="Helical" evidence="6">
    <location>
        <begin position="101"/>
        <end position="122"/>
    </location>
</feature>
<evidence type="ECO:0000313" key="8">
    <source>
        <dbReference type="Proteomes" id="UP000198846"/>
    </source>
</evidence>
<evidence type="ECO:0000256" key="4">
    <source>
        <dbReference type="ARBA" id="ARBA00023136"/>
    </source>
</evidence>
<dbReference type="PANTHER" id="PTHR37306:SF1">
    <property type="entry name" value="COLICIN V PRODUCTION PROTEIN"/>
    <property type="match status" value="1"/>
</dbReference>
<evidence type="ECO:0000256" key="3">
    <source>
        <dbReference type="ARBA" id="ARBA00022989"/>
    </source>
</evidence>
<accession>A0A1H3YZF4</accession>
<sequence>MSVIDIVLAALLLFGLVRGFMKGLFVEIASLVALVAGVYGAIHFSHFASTYLESKTEWNEQTISISAFAITFVVIIIAISLAGKALTKLASFAALGILNKLLGGVFGALKIALILSVVLSVFNTMNNTLPFLSEEEIEDSMLYEPVKSIAPLVLPTIIKSYEDQQEDDSLKAGETIEPDADLNTEKDFTN</sequence>
<evidence type="ECO:0000256" key="2">
    <source>
        <dbReference type="ARBA" id="ARBA00022692"/>
    </source>
</evidence>
<feature type="region of interest" description="Disordered" evidence="5">
    <location>
        <begin position="164"/>
        <end position="190"/>
    </location>
</feature>
<dbReference type="PANTHER" id="PTHR37306">
    <property type="entry name" value="COLICIN V PRODUCTION PROTEIN"/>
    <property type="match status" value="1"/>
</dbReference>
<dbReference type="GO" id="GO:0016020">
    <property type="term" value="C:membrane"/>
    <property type="evidence" value="ECO:0007669"/>
    <property type="project" value="UniProtKB-SubCell"/>
</dbReference>
<dbReference type="Pfam" id="PF02674">
    <property type="entry name" value="Colicin_V"/>
    <property type="match status" value="1"/>
</dbReference>
<keyword evidence="2 6" id="KW-0812">Transmembrane</keyword>
<proteinExistence type="predicted"/>
<dbReference type="AlphaFoldDB" id="A0A1H3YZF4"/>
<evidence type="ECO:0000256" key="5">
    <source>
        <dbReference type="SAM" id="MobiDB-lite"/>
    </source>
</evidence>
<reference evidence="7 8" key="1">
    <citation type="submission" date="2016-10" db="EMBL/GenBank/DDBJ databases">
        <authorList>
            <person name="de Groot N.N."/>
        </authorList>
    </citation>
    <scope>NUCLEOTIDE SEQUENCE [LARGE SCALE GENOMIC DNA]</scope>
    <source>
        <strain evidence="7 8">DSM 23842</strain>
    </source>
</reference>
<gene>
    <name evidence="7" type="ORF">SAMN04487990_107141</name>
</gene>
<organism evidence="7 8">
    <name type="scientific">Bizionia paragorgiae</name>
    <dbReference type="NCBI Taxonomy" id="283786"/>
    <lineage>
        <taxon>Bacteria</taxon>
        <taxon>Pseudomonadati</taxon>
        <taxon>Bacteroidota</taxon>
        <taxon>Flavobacteriia</taxon>
        <taxon>Flavobacteriales</taxon>
        <taxon>Flavobacteriaceae</taxon>
        <taxon>Bizionia</taxon>
    </lineage>
</organism>
<evidence type="ECO:0000256" key="1">
    <source>
        <dbReference type="ARBA" id="ARBA00004141"/>
    </source>
</evidence>
<comment type="subcellular location">
    <subcellularLocation>
        <location evidence="1">Membrane</location>
        <topology evidence="1">Multi-pass membrane protein</topology>
    </subcellularLocation>
</comment>
<dbReference type="OrthoDB" id="9799585at2"/>
<dbReference type="InterPro" id="IPR003825">
    <property type="entry name" value="Colicin-V_CvpA"/>
</dbReference>
<keyword evidence="8" id="KW-1185">Reference proteome</keyword>